<sequence>MPQCPILWAESLETLGGAFPRAPEIGARGSLSVAHISVAALAGAAATSAPPIYVKQLHPISEKPCTDPVLSAPSTYHSEAAAFVENELDGDMADRRETAMAGCNDQCGCPSPCPGGDACRCATKESTAGGADHKKCPCGEHCSCNPCTCEKSQASSGSGRPSCTCGPGCTCETCAA</sequence>
<dbReference type="PANTHER" id="PTHR48198">
    <property type="entry name" value="EC PROTEIN HOMOLOG"/>
    <property type="match status" value="1"/>
</dbReference>
<organism evidence="4 5">
    <name type="scientific">Punica granatum</name>
    <name type="common">Pomegranate</name>
    <dbReference type="NCBI Taxonomy" id="22663"/>
    <lineage>
        <taxon>Eukaryota</taxon>
        <taxon>Viridiplantae</taxon>
        <taxon>Streptophyta</taxon>
        <taxon>Embryophyta</taxon>
        <taxon>Tracheophyta</taxon>
        <taxon>Spermatophyta</taxon>
        <taxon>Magnoliopsida</taxon>
        <taxon>eudicotyledons</taxon>
        <taxon>Gunneridae</taxon>
        <taxon>Pentapetalae</taxon>
        <taxon>rosids</taxon>
        <taxon>malvids</taxon>
        <taxon>Myrtales</taxon>
        <taxon>Lythraceae</taxon>
        <taxon>Punica</taxon>
    </lineage>
</organism>
<proteinExistence type="inferred from homology"/>
<dbReference type="EMBL" id="PGOL01000672">
    <property type="protein sequence ID" value="PKI66526.1"/>
    <property type="molecule type" value="Genomic_DNA"/>
</dbReference>
<name>A0A2I0KFD8_PUNGR</name>
<dbReference type="PANTHER" id="PTHR48198:SF1">
    <property type="entry name" value="METALLOTHIONEIN-LIKE PROTEIN 4A-RELATED"/>
    <property type="match status" value="1"/>
</dbReference>
<gene>
    <name evidence="4" type="ORF">CRG98_013090</name>
</gene>
<reference evidence="4 5" key="1">
    <citation type="submission" date="2017-11" db="EMBL/GenBank/DDBJ databases">
        <title>De-novo sequencing of pomegranate (Punica granatum L.) genome.</title>
        <authorList>
            <person name="Akparov Z."/>
            <person name="Amiraslanov A."/>
            <person name="Hajiyeva S."/>
            <person name="Abbasov M."/>
            <person name="Kaur K."/>
            <person name="Hamwieh A."/>
            <person name="Solovyev V."/>
            <person name="Salamov A."/>
            <person name="Braich B."/>
            <person name="Kosarev P."/>
            <person name="Mahmoud A."/>
            <person name="Hajiyev E."/>
            <person name="Babayeva S."/>
            <person name="Izzatullayeva V."/>
            <person name="Mammadov A."/>
            <person name="Mammadov A."/>
            <person name="Sharifova S."/>
            <person name="Ojaghi J."/>
            <person name="Eynullazada K."/>
            <person name="Bayramov B."/>
            <person name="Abdulazimova A."/>
            <person name="Shahmuradov I."/>
        </authorList>
    </citation>
    <scope>NUCLEOTIDE SEQUENCE [LARGE SCALE GENOMIC DNA]</scope>
    <source>
        <strain evidence="5">cv. AG2017</strain>
        <tissue evidence="4">Leaf</tissue>
    </source>
</reference>
<dbReference type="InterPro" id="IPR000316">
    <property type="entry name" value="Metallthion_15"/>
</dbReference>
<dbReference type="PRINTS" id="PR00877">
    <property type="entry name" value="MTPLANTPEC"/>
</dbReference>
<keyword evidence="5" id="KW-1185">Reference proteome</keyword>
<comment type="similarity">
    <text evidence="1">Belongs to the metallothionein superfamily. Type 15 family.</text>
</comment>
<protein>
    <recommendedName>
        <fullName evidence="6">Metallothionein-like protein 4B</fullName>
    </recommendedName>
</protein>
<dbReference type="Pfam" id="PF02068">
    <property type="entry name" value="Metallothio_PEC"/>
    <property type="match status" value="1"/>
</dbReference>
<dbReference type="STRING" id="22663.A0A2I0KFD8"/>
<evidence type="ECO:0000313" key="5">
    <source>
        <dbReference type="Proteomes" id="UP000233551"/>
    </source>
</evidence>
<dbReference type="AlphaFoldDB" id="A0A2I0KFD8"/>
<accession>A0A2I0KFD8</accession>
<dbReference type="SMR" id="A0A2I0KFD8"/>
<evidence type="ECO:0000313" key="4">
    <source>
        <dbReference type="EMBL" id="PKI66526.1"/>
    </source>
</evidence>
<dbReference type="Proteomes" id="UP000233551">
    <property type="component" value="Unassembled WGS sequence"/>
</dbReference>
<comment type="caution">
    <text evidence="4">The sequence shown here is derived from an EMBL/GenBank/DDBJ whole genome shotgun (WGS) entry which is preliminary data.</text>
</comment>
<evidence type="ECO:0000256" key="3">
    <source>
        <dbReference type="ARBA" id="ARBA00022851"/>
    </source>
</evidence>
<keyword evidence="2" id="KW-0479">Metal-binding</keyword>
<evidence type="ECO:0000256" key="2">
    <source>
        <dbReference type="ARBA" id="ARBA00022723"/>
    </source>
</evidence>
<evidence type="ECO:0000256" key="1">
    <source>
        <dbReference type="ARBA" id="ARBA00005802"/>
    </source>
</evidence>
<keyword evidence="3" id="KW-0480">Metal-thiolate cluster</keyword>
<dbReference type="GO" id="GO:0008270">
    <property type="term" value="F:zinc ion binding"/>
    <property type="evidence" value="ECO:0007669"/>
    <property type="project" value="InterPro"/>
</dbReference>
<evidence type="ECO:0008006" key="6">
    <source>
        <dbReference type="Google" id="ProtNLM"/>
    </source>
</evidence>